<dbReference type="OrthoDB" id="5575722at2759"/>
<dbReference type="InterPro" id="IPR026797">
    <property type="entry name" value="HAUS_6"/>
</dbReference>
<feature type="region of interest" description="Disordered" evidence="1">
    <location>
        <begin position="155"/>
        <end position="209"/>
    </location>
</feature>
<evidence type="ECO:0000313" key="5">
    <source>
        <dbReference type="Proteomes" id="UP000093000"/>
    </source>
</evidence>
<dbReference type="GO" id="GO:0070652">
    <property type="term" value="C:HAUS complex"/>
    <property type="evidence" value="ECO:0007669"/>
    <property type="project" value="InterPro"/>
</dbReference>
<dbReference type="InterPro" id="IPR028163">
    <property type="entry name" value="HAUS_6_N"/>
</dbReference>
<keyword evidence="5" id="KW-1185">Reference proteome</keyword>
<dbReference type="PANTHER" id="PTHR16151:SF2">
    <property type="entry name" value="HAUS AUGMIN-LIKE COMPLEX SUBUNIT 6"/>
    <property type="match status" value="1"/>
</dbReference>
<gene>
    <name evidence="4" type="ORF">A0J61_04784</name>
</gene>
<accession>A0A1C7NDH5</accession>
<reference evidence="4 5" key="1">
    <citation type="submission" date="2016-03" db="EMBL/GenBank/DDBJ databases">
        <title>Choanephora cucurbitarum.</title>
        <authorList>
            <person name="Min B."/>
            <person name="Park H."/>
            <person name="Park J.-H."/>
            <person name="Shin H.-D."/>
            <person name="Choi I.-G."/>
        </authorList>
    </citation>
    <scope>NUCLEOTIDE SEQUENCE [LARGE SCALE GENOMIC DNA]</scope>
    <source>
        <strain evidence="4 5">KUS-F28377</strain>
    </source>
</reference>
<dbReference type="GO" id="GO:0008017">
    <property type="term" value="F:microtubule binding"/>
    <property type="evidence" value="ECO:0007669"/>
    <property type="project" value="TreeGrafter"/>
</dbReference>
<dbReference type="AlphaFoldDB" id="A0A1C7NDH5"/>
<keyword evidence="2" id="KW-0732">Signal</keyword>
<evidence type="ECO:0000313" key="4">
    <source>
        <dbReference type="EMBL" id="OBZ87153.1"/>
    </source>
</evidence>
<dbReference type="Pfam" id="PF14661">
    <property type="entry name" value="HAUS6_N"/>
    <property type="match status" value="1"/>
</dbReference>
<name>A0A1C7NDH5_9FUNG</name>
<dbReference type="Proteomes" id="UP000093000">
    <property type="component" value="Unassembled WGS sequence"/>
</dbReference>
<evidence type="ECO:0000256" key="2">
    <source>
        <dbReference type="SAM" id="SignalP"/>
    </source>
</evidence>
<dbReference type="GO" id="GO:0051225">
    <property type="term" value="P:spindle assembly"/>
    <property type="evidence" value="ECO:0007669"/>
    <property type="project" value="InterPro"/>
</dbReference>
<organism evidence="4 5">
    <name type="scientific">Choanephora cucurbitarum</name>
    <dbReference type="NCBI Taxonomy" id="101091"/>
    <lineage>
        <taxon>Eukaryota</taxon>
        <taxon>Fungi</taxon>
        <taxon>Fungi incertae sedis</taxon>
        <taxon>Mucoromycota</taxon>
        <taxon>Mucoromycotina</taxon>
        <taxon>Mucoromycetes</taxon>
        <taxon>Mucorales</taxon>
        <taxon>Mucorineae</taxon>
        <taxon>Choanephoraceae</taxon>
        <taxon>Choanephoroideae</taxon>
        <taxon>Choanephora</taxon>
    </lineage>
</organism>
<dbReference type="InParanoid" id="A0A1C7NDH5"/>
<comment type="caution">
    <text evidence="4">The sequence shown here is derived from an EMBL/GenBank/DDBJ whole genome shotgun (WGS) entry which is preliminary data.</text>
</comment>
<dbReference type="EMBL" id="LUGH01000242">
    <property type="protein sequence ID" value="OBZ87153.1"/>
    <property type="molecule type" value="Genomic_DNA"/>
</dbReference>
<sequence length="363" mass="42036">MSYISILLLNLALLGFQSHAITVDEQIFSRSRVNQRAFEIISHFLFSLIDPQRTHACFEHCWPIQNQAASRRYMQLAYQWLNELRYKHDFLLRVSVRKSILQECYGQEIERVMMAFSTATLEIAVRQKTVILDTKQVHQHMDKITLLFDQLEKDRQNKKKHTQPSHPVRAVKDQSKVLPKPPTQLTKRKHMDVDNNSNTIHSDTTHDDPIAKKARQTHPLPENPKLSPTTSMEFTYTCQPIEPLSISVRSIRHQVQQILSSQPDIDTTLYTLPPLVLSPNEVELPRLSPPVRPIQSDTIYPIQSPLHVEAGTPYRESDTPNTHLSSSIFDDLESVASLRLERPPWRPLQESKMFDIDIYTPVR</sequence>
<feature type="signal peptide" evidence="2">
    <location>
        <begin position="1"/>
        <end position="20"/>
    </location>
</feature>
<evidence type="ECO:0000256" key="1">
    <source>
        <dbReference type="SAM" id="MobiDB-lite"/>
    </source>
</evidence>
<evidence type="ECO:0000259" key="3">
    <source>
        <dbReference type="Pfam" id="PF14661"/>
    </source>
</evidence>
<feature type="chain" id="PRO_5008889641" description="HAUS augmin-like complex subunit 6 N-terminal domain-containing protein" evidence="2">
    <location>
        <begin position="21"/>
        <end position="363"/>
    </location>
</feature>
<proteinExistence type="predicted"/>
<dbReference type="PANTHER" id="PTHR16151">
    <property type="entry name" value="HAUS AUGMIN-LIKE COMPLEX SUBUNIT 6"/>
    <property type="match status" value="1"/>
</dbReference>
<feature type="domain" description="HAUS augmin-like complex subunit 6 N-terminal" evidence="3">
    <location>
        <begin position="8"/>
        <end position="139"/>
    </location>
</feature>
<protein>
    <recommendedName>
        <fullName evidence="3">HAUS augmin-like complex subunit 6 N-terminal domain-containing protein</fullName>
    </recommendedName>
</protein>
<dbReference type="STRING" id="101091.A0A1C7NDH5"/>
<dbReference type="GO" id="GO:1990498">
    <property type="term" value="C:mitotic spindle microtubule"/>
    <property type="evidence" value="ECO:0007669"/>
    <property type="project" value="TreeGrafter"/>
</dbReference>